<gene>
    <name evidence="6" type="ORF">METZ01_LOCUS40456</name>
</gene>
<evidence type="ECO:0000256" key="5">
    <source>
        <dbReference type="SAM" id="Phobius"/>
    </source>
</evidence>
<feature type="transmembrane region" description="Helical" evidence="5">
    <location>
        <begin position="60"/>
        <end position="79"/>
    </location>
</feature>
<dbReference type="InterPro" id="IPR000537">
    <property type="entry name" value="UbiA_prenyltransferase"/>
</dbReference>
<dbReference type="Pfam" id="PF01040">
    <property type="entry name" value="UbiA"/>
    <property type="match status" value="1"/>
</dbReference>
<keyword evidence="2 5" id="KW-0812">Transmembrane</keyword>
<sequence>VAGFDIIYATLDIEFDRTEGLRSLPVRLGRNPALGVSMFTHLLAIGCLVGLFIEDLSGGLAITGIMATGVVLAAEHWLAERVNLAFFQLNIIVGFLVFGVVIAGKQGW</sequence>
<name>A0A381R7F0_9ZZZZ</name>
<evidence type="ECO:0008006" key="7">
    <source>
        <dbReference type="Google" id="ProtNLM"/>
    </source>
</evidence>
<comment type="subcellular location">
    <subcellularLocation>
        <location evidence="1">Membrane</location>
        <topology evidence="1">Multi-pass membrane protein</topology>
    </subcellularLocation>
</comment>
<keyword evidence="3 5" id="KW-1133">Transmembrane helix</keyword>
<feature type="transmembrane region" description="Helical" evidence="5">
    <location>
        <begin position="85"/>
        <end position="104"/>
    </location>
</feature>
<dbReference type="AlphaFoldDB" id="A0A381R7F0"/>
<evidence type="ECO:0000256" key="3">
    <source>
        <dbReference type="ARBA" id="ARBA00022989"/>
    </source>
</evidence>
<accession>A0A381R7F0</accession>
<proteinExistence type="predicted"/>
<feature type="transmembrane region" description="Helical" evidence="5">
    <location>
        <begin position="33"/>
        <end position="53"/>
    </location>
</feature>
<dbReference type="Gene3D" id="1.20.120.1780">
    <property type="entry name" value="UbiA prenyltransferase"/>
    <property type="match status" value="1"/>
</dbReference>
<evidence type="ECO:0000256" key="4">
    <source>
        <dbReference type="ARBA" id="ARBA00023136"/>
    </source>
</evidence>
<dbReference type="GO" id="GO:0016020">
    <property type="term" value="C:membrane"/>
    <property type="evidence" value="ECO:0007669"/>
    <property type="project" value="UniProtKB-SubCell"/>
</dbReference>
<reference evidence="6" key="1">
    <citation type="submission" date="2018-05" db="EMBL/GenBank/DDBJ databases">
        <authorList>
            <person name="Lanie J.A."/>
            <person name="Ng W.-L."/>
            <person name="Kazmierczak K.M."/>
            <person name="Andrzejewski T.M."/>
            <person name="Davidsen T.M."/>
            <person name="Wayne K.J."/>
            <person name="Tettelin H."/>
            <person name="Glass J.I."/>
            <person name="Rusch D."/>
            <person name="Podicherti R."/>
            <person name="Tsui H.-C.T."/>
            <person name="Winkler M.E."/>
        </authorList>
    </citation>
    <scope>NUCLEOTIDE SEQUENCE</scope>
</reference>
<evidence type="ECO:0000313" key="6">
    <source>
        <dbReference type="EMBL" id="SUZ87602.1"/>
    </source>
</evidence>
<dbReference type="EMBL" id="UINC01001732">
    <property type="protein sequence ID" value="SUZ87602.1"/>
    <property type="molecule type" value="Genomic_DNA"/>
</dbReference>
<organism evidence="6">
    <name type="scientific">marine metagenome</name>
    <dbReference type="NCBI Taxonomy" id="408172"/>
    <lineage>
        <taxon>unclassified sequences</taxon>
        <taxon>metagenomes</taxon>
        <taxon>ecological metagenomes</taxon>
    </lineage>
</organism>
<feature type="non-terminal residue" evidence="6">
    <location>
        <position position="1"/>
    </location>
</feature>
<evidence type="ECO:0000256" key="1">
    <source>
        <dbReference type="ARBA" id="ARBA00004141"/>
    </source>
</evidence>
<evidence type="ECO:0000256" key="2">
    <source>
        <dbReference type="ARBA" id="ARBA00022692"/>
    </source>
</evidence>
<dbReference type="GO" id="GO:0016765">
    <property type="term" value="F:transferase activity, transferring alkyl or aryl (other than methyl) groups"/>
    <property type="evidence" value="ECO:0007669"/>
    <property type="project" value="InterPro"/>
</dbReference>
<protein>
    <recommendedName>
        <fullName evidence="7">4-hydroxybenzoate octaprenyltransferase</fullName>
    </recommendedName>
</protein>
<keyword evidence="4 5" id="KW-0472">Membrane</keyword>